<keyword evidence="1" id="KW-0472">Membrane</keyword>
<reference evidence="3" key="1">
    <citation type="submission" date="2022-08" db="EMBL/GenBank/DDBJ databases">
        <title>Alicyclobacillus fastidiosus DSM 17978, complete genome.</title>
        <authorList>
            <person name="Wang Q."/>
            <person name="Cai R."/>
            <person name="Wang Z."/>
        </authorList>
    </citation>
    <scope>NUCLEOTIDE SEQUENCE</scope>
    <source>
        <strain evidence="3">DSM 17978</strain>
    </source>
</reference>
<name>A0ABY6ZHK7_9BACL</name>
<dbReference type="Pfam" id="PF16107">
    <property type="entry name" value="DUF4825"/>
    <property type="match status" value="1"/>
</dbReference>
<evidence type="ECO:0000313" key="4">
    <source>
        <dbReference type="Proteomes" id="UP001164761"/>
    </source>
</evidence>
<keyword evidence="1" id="KW-0812">Transmembrane</keyword>
<gene>
    <name evidence="3" type="ORF">NZD89_02130</name>
</gene>
<sequence>MTKRRNVLIIVLLIIGVIALCVVEFGVKARLRQQQAYQVAQLNPLTNDFANIVKFKNPYMGNNANDANLNANLPLANVPHTFVIHPQTRELDIRYTETIQDIGFTNVQSSLVYNATANFALIDNLDSMRFVFPGASYHVTRALVQSWYGVAPATLANQTAWKQNVQSKLANPQYVKNAFKAFFGGGS</sequence>
<evidence type="ECO:0000256" key="1">
    <source>
        <dbReference type="SAM" id="Phobius"/>
    </source>
</evidence>
<dbReference type="RefSeq" id="WP_268006211.1">
    <property type="nucleotide sequence ID" value="NZ_BSUT01000001.1"/>
</dbReference>
<protein>
    <submittedName>
        <fullName evidence="3">DUF4825 domain-containing protein</fullName>
    </submittedName>
</protein>
<keyword evidence="1" id="KW-1133">Transmembrane helix</keyword>
<dbReference type="InterPro" id="IPR032250">
    <property type="entry name" value="DUF4825"/>
</dbReference>
<dbReference type="Proteomes" id="UP001164761">
    <property type="component" value="Chromosome"/>
</dbReference>
<accession>A0ABY6ZHK7</accession>
<keyword evidence="4" id="KW-1185">Reference proteome</keyword>
<evidence type="ECO:0000259" key="2">
    <source>
        <dbReference type="Pfam" id="PF16107"/>
    </source>
</evidence>
<proteinExistence type="predicted"/>
<feature type="domain" description="DUF4825" evidence="2">
    <location>
        <begin position="53"/>
        <end position="137"/>
    </location>
</feature>
<evidence type="ECO:0000313" key="3">
    <source>
        <dbReference type="EMBL" id="WAH42327.1"/>
    </source>
</evidence>
<dbReference type="EMBL" id="CP104067">
    <property type="protein sequence ID" value="WAH42327.1"/>
    <property type="molecule type" value="Genomic_DNA"/>
</dbReference>
<organism evidence="3 4">
    <name type="scientific">Alicyclobacillus fastidiosus</name>
    <dbReference type="NCBI Taxonomy" id="392011"/>
    <lineage>
        <taxon>Bacteria</taxon>
        <taxon>Bacillati</taxon>
        <taxon>Bacillota</taxon>
        <taxon>Bacilli</taxon>
        <taxon>Bacillales</taxon>
        <taxon>Alicyclobacillaceae</taxon>
        <taxon>Alicyclobacillus</taxon>
    </lineage>
</organism>
<feature type="transmembrane region" description="Helical" evidence="1">
    <location>
        <begin position="7"/>
        <end position="27"/>
    </location>
</feature>